<proteinExistence type="predicted"/>
<protein>
    <submittedName>
        <fullName evidence="1">FxSxx-COOH system tetratricopeptide repeat protein</fullName>
    </submittedName>
</protein>
<reference evidence="1" key="1">
    <citation type="submission" date="2023-10" db="EMBL/GenBank/DDBJ databases">
        <title>Whole genome sequencing of actinobacterial strain Amycolatopsis sp. (BCA-696) identifies the underlying plant growth-promoting genes.</title>
        <authorList>
            <person name="Gandham P."/>
            <person name="Vadla N."/>
            <person name="Saji A."/>
            <person name="Srinivas V."/>
            <person name="Ruperao P."/>
            <person name="Selvanayagam S."/>
            <person name="Saxena R.K."/>
            <person name="Rathore A."/>
            <person name="Gopalakrishnan S."/>
            <person name="Thakur V."/>
        </authorList>
    </citation>
    <scope>NUCLEOTIDE SEQUENCE</scope>
    <source>
        <strain evidence="1">BCA-696</strain>
    </source>
</reference>
<sequence length="854" mass="94591">MTAKDDGTAGSQFNLPRFWNGAPARNRFFVGREAELDRMEALLSLGTRRGLYVTGMGGIGKTQLVLEYVYRHSHDHELVWWISASDTVSLRAAFAELARTLAVGSDAESAVNALSTGTPVHRWLLVFDGASSFADLSPYIPGGSRGRFLVTSRNPDPPATDFPVDVFTRQESVRLITKRHPALTDDEADRVAAAVGDLPLAVEQAAAWMAVTGDTPDMYLRMFENAVQGLLSAEGSPDADLSAIWSIPLQTLADRHPGAAALLGLLSFFEATRVSRADLKLVPTIEVPPALERVLTDPIAQGRALREINRYSMLKIDHRNGTLQMHRLVREAVQRRLDEDTADQFGRMADALEDRVAVEVEWSTDTPAQVDLLKRDALAAVLVRRLDETRAREPRSSLLIHLDGAWGSGKSTLLNFLGRRLTEGGYLVVRHDAWQQSRLSPPWWSLLTTLRRHVVTDRKWARRVDFRLAETVERARRSGSPYLLALIMLVVTAGGLAVTVRAGIGGAGQLSEVLKVTAPVITAIGFLWAGTRFAARMLLWGSVRGARLFEQSDTNPMGRVAEHFDWLLRRSRKPVVFLIDDLDRCKDAQVVELLEAIQTLVRDAPRMHDPTGTQPSAAYFVIAADGTWLRRAYDAEYGATDPLGYQFLDKLFQLTVPMPALSATAQQRFLGRLLTPGKPEAVRWRDVEEAKDRISDAGSDEQAVVGTLATMSPELRDAVAVDATQALSGKAVRTQREHILRKFAPLLPPNPRSIKLFLNNYTILRAVRTLEGVAVDIDSLALWTILRHRWPAIADALQRDPTRVRGIIEPLWCSETFPAELQEMARSTDLREVVMHRPGGPLTADVIRQCCGSL</sequence>
<evidence type="ECO:0000313" key="2">
    <source>
        <dbReference type="Proteomes" id="UP001456344"/>
    </source>
</evidence>
<organism evidence="1 2">
    <name type="scientific">Amycolatopsis coloradensis</name>
    <dbReference type="NCBI Taxonomy" id="76021"/>
    <lineage>
        <taxon>Bacteria</taxon>
        <taxon>Bacillati</taxon>
        <taxon>Actinomycetota</taxon>
        <taxon>Actinomycetes</taxon>
        <taxon>Pseudonocardiales</taxon>
        <taxon>Pseudonocardiaceae</taxon>
        <taxon>Amycolatopsis</taxon>
    </lineage>
</organism>
<keyword evidence="2" id="KW-1185">Reference proteome</keyword>
<name>A0ACD5BDK7_9PSEU</name>
<dbReference type="EMBL" id="CP150484">
    <property type="protein sequence ID" value="WYW17410.1"/>
    <property type="molecule type" value="Genomic_DNA"/>
</dbReference>
<evidence type="ECO:0000313" key="1">
    <source>
        <dbReference type="EMBL" id="WYW17410.1"/>
    </source>
</evidence>
<gene>
    <name evidence="1" type="primary">fxsT</name>
    <name evidence="1" type="ORF">LCL61_17825</name>
</gene>
<dbReference type="Proteomes" id="UP001456344">
    <property type="component" value="Chromosome"/>
</dbReference>
<accession>A0ACD5BDK7</accession>